<protein>
    <submittedName>
        <fullName evidence="1">Uncharacterized protein</fullName>
    </submittedName>
</protein>
<name>A0A380CPT7_SPHSI</name>
<accession>A0A380CPT7</accession>
<reference evidence="1 2" key="1">
    <citation type="submission" date="2018-06" db="EMBL/GenBank/DDBJ databases">
        <authorList>
            <consortium name="Pathogen Informatics"/>
            <person name="Doyle S."/>
        </authorList>
    </citation>
    <scope>NUCLEOTIDE SEQUENCE [LARGE SCALE GENOMIC DNA]</scope>
    <source>
        <strain evidence="1 2">NCTC11388</strain>
    </source>
</reference>
<dbReference type="AlphaFoldDB" id="A0A380CPT7"/>
<organism evidence="1 2">
    <name type="scientific">Sphingobacterium spiritivorum</name>
    <name type="common">Flavobacterium spiritivorum</name>
    <dbReference type="NCBI Taxonomy" id="258"/>
    <lineage>
        <taxon>Bacteria</taxon>
        <taxon>Pseudomonadati</taxon>
        <taxon>Bacteroidota</taxon>
        <taxon>Sphingobacteriia</taxon>
        <taxon>Sphingobacteriales</taxon>
        <taxon>Sphingobacteriaceae</taxon>
        <taxon>Sphingobacterium</taxon>
    </lineage>
</organism>
<gene>
    <name evidence="1" type="ORF">NCTC11388_03408</name>
</gene>
<dbReference type="EMBL" id="UGYW01000002">
    <property type="protein sequence ID" value="SUJ23995.1"/>
    <property type="molecule type" value="Genomic_DNA"/>
</dbReference>
<proteinExistence type="predicted"/>
<sequence>MFTPIPLNLPPFSAKLSRENGIIFIYDELRKKKAGADTGRMGKTTLDQLFTSGKEISKNP</sequence>
<dbReference type="Proteomes" id="UP000254893">
    <property type="component" value="Unassembled WGS sequence"/>
</dbReference>
<evidence type="ECO:0000313" key="2">
    <source>
        <dbReference type="Proteomes" id="UP000254893"/>
    </source>
</evidence>
<evidence type="ECO:0000313" key="1">
    <source>
        <dbReference type="EMBL" id="SUJ23995.1"/>
    </source>
</evidence>